<accession>A0AAW0DJ52</accession>
<feature type="region of interest" description="Disordered" evidence="3">
    <location>
        <begin position="368"/>
        <end position="388"/>
    </location>
</feature>
<dbReference type="InterPro" id="IPR036291">
    <property type="entry name" value="NAD(P)-bd_dom_sf"/>
</dbReference>
<sequence length="702" mass="78973">MTMMDEPTILLVGGTGTTGLSISKLLLSKTNYMLLITSRRGPHGIPADLFETCSNAGARIKGVQFDWTDRSTFDNLFTEETRAIGTDQIILGSLKIDAMYLVPPYTGHTDNSARELVDMAVAHDVQRIVLLSDTVHERGDLSVGAKVQEYLHHLKAAGRIKTYAVLRPSWFYSNFVHLDRNDILENDRISSMTENGKMGWVSVTFGAPETSDTSSSDNSSDSGDSAHTAPDPEQIPGPSTEPLNLSPLTTAVEETLEESTELRNLDSPTSTVDATPRQAQIPIPETSIPGIEVIPETEEETQKPEQEPSPIEEDDLCVNLRHAFASSDRTDHHWDDSQRQWYLCAQQPCHNRHITVPKRVLPDWLTPTHKEQTMSNPPPATESTPKELRFNPPPDFDGNREMTDKFILACREYLRANEKIYTTDMAKVGFILSHCKGGDAEDYAYKKRTDYIDSTYPPIAEFIAQFKEDFSVGDLKKRARDELLVLSQTGNITSFITQFKILTGRAGITDEDQLIYNFMLKLKKSLRNRISRMDTPPTTIKGWYESAIRFEQDFERDSQLERVAKALAGVHATGKQEQQKKEPRKWYTPTAIAVPAKDPNAMDVDATSIRRLSEDERQEYMRKGQCFKCGRTGHRSRECPGTSSSPYRKGSNAPQRIAVVDPVPDETMDADEGAMQIRAIMEKMKDNEEKERLIQQLADQGF</sequence>
<gene>
    <name evidence="5" type="ORF">VNI00_004432</name>
</gene>
<feature type="region of interest" description="Disordered" evidence="3">
    <location>
        <begin position="631"/>
        <end position="652"/>
    </location>
</feature>
<organism evidence="5 6">
    <name type="scientific">Paramarasmius palmivorus</name>
    <dbReference type="NCBI Taxonomy" id="297713"/>
    <lineage>
        <taxon>Eukaryota</taxon>
        <taxon>Fungi</taxon>
        <taxon>Dikarya</taxon>
        <taxon>Basidiomycota</taxon>
        <taxon>Agaricomycotina</taxon>
        <taxon>Agaricomycetes</taxon>
        <taxon>Agaricomycetidae</taxon>
        <taxon>Agaricales</taxon>
        <taxon>Marasmiineae</taxon>
        <taxon>Marasmiaceae</taxon>
        <taxon>Paramarasmius</taxon>
    </lineage>
</organism>
<dbReference type="SUPFAM" id="SSF57756">
    <property type="entry name" value="Retrovirus zinc finger-like domains"/>
    <property type="match status" value="1"/>
</dbReference>
<dbReference type="InterPro" id="IPR051604">
    <property type="entry name" value="Ergot_Alk_Oxidoreductase"/>
</dbReference>
<feature type="compositionally biased region" description="Low complexity" evidence="3">
    <location>
        <begin position="211"/>
        <end position="225"/>
    </location>
</feature>
<dbReference type="SMART" id="SM00343">
    <property type="entry name" value="ZnF_C2HC"/>
    <property type="match status" value="1"/>
</dbReference>
<dbReference type="Pfam" id="PF00098">
    <property type="entry name" value="zf-CCHC"/>
    <property type="match status" value="1"/>
</dbReference>
<dbReference type="InterPro" id="IPR036875">
    <property type="entry name" value="Znf_CCHC_sf"/>
</dbReference>
<feature type="domain" description="CCHC-type" evidence="4">
    <location>
        <begin position="626"/>
        <end position="640"/>
    </location>
</feature>
<comment type="caution">
    <text evidence="5">The sequence shown here is derived from an EMBL/GenBank/DDBJ whole genome shotgun (WGS) entry which is preliminary data.</text>
</comment>
<evidence type="ECO:0000256" key="3">
    <source>
        <dbReference type="SAM" id="MobiDB-lite"/>
    </source>
</evidence>
<dbReference type="AlphaFoldDB" id="A0AAW0DJ52"/>
<keyword evidence="1" id="KW-0507">mRNA processing</keyword>
<dbReference type="SUPFAM" id="SSF51735">
    <property type="entry name" value="NAD(P)-binding Rossmann-fold domains"/>
    <property type="match status" value="1"/>
</dbReference>
<dbReference type="InterPro" id="IPR001878">
    <property type="entry name" value="Znf_CCHC"/>
</dbReference>
<dbReference type="PANTHER" id="PTHR43162:SF1">
    <property type="entry name" value="PRESTALK A DIFFERENTIATION PROTEIN A"/>
    <property type="match status" value="1"/>
</dbReference>
<dbReference type="EMBL" id="JAYKXP010000012">
    <property type="protein sequence ID" value="KAK7051458.1"/>
    <property type="molecule type" value="Genomic_DNA"/>
</dbReference>
<protein>
    <recommendedName>
        <fullName evidence="4">CCHC-type domain-containing protein</fullName>
    </recommendedName>
</protein>
<dbReference type="Gene3D" id="4.10.60.10">
    <property type="entry name" value="Zinc finger, CCHC-type"/>
    <property type="match status" value="1"/>
</dbReference>
<dbReference type="PROSITE" id="PS50158">
    <property type="entry name" value="ZF_CCHC"/>
    <property type="match status" value="1"/>
</dbReference>
<keyword evidence="2" id="KW-0862">Zinc</keyword>
<dbReference type="GO" id="GO:0003676">
    <property type="term" value="F:nucleic acid binding"/>
    <property type="evidence" value="ECO:0007669"/>
    <property type="project" value="InterPro"/>
</dbReference>
<evidence type="ECO:0000256" key="1">
    <source>
        <dbReference type="ARBA" id="ARBA00022664"/>
    </source>
</evidence>
<reference evidence="5 6" key="1">
    <citation type="submission" date="2024-01" db="EMBL/GenBank/DDBJ databases">
        <title>A draft genome for a cacao thread blight-causing isolate of Paramarasmius palmivorus.</title>
        <authorList>
            <person name="Baruah I.K."/>
            <person name="Bukari Y."/>
            <person name="Amoako-Attah I."/>
            <person name="Meinhardt L.W."/>
            <person name="Bailey B.A."/>
            <person name="Cohen S.P."/>
        </authorList>
    </citation>
    <scope>NUCLEOTIDE SEQUENCE [LARGE SCALE GENOMIC DNA]</scope>
    <source>
        <strain evidence="5 6">GH-12</strain>
    </source>
</reference>
<dbReference type="GO" id="GO:0008270">
    <property type="term" value="F:zinc ion binding"/>
    <property type="evidence" value="ECO:0007669"/>
    <property type="project" value="UniProtKB-KW"/>
</dbReference>
<dbReference type="Gene3D" id="3.40.50.720">
    <property type="entry name" value="NAD(P)-binding Rossmann-like Domain"/>
    <property type="match status" value="1"/>
</dbReference>
<dbReference type="InterPro" id="IPR013968">
    <property type="entry name" value="PKS_KR"/>
</dbReference>
<feature type="region of interest" description="Disordered" evidence="3">
    <location>
        <begin position="204"/>
        <end position="287"/>
    </location>
</feature>
<dbReference type="Pfam" id="PF08659">
    <property type="entry name" value="KR"/>
    <property type="match status" value="1"/>
</dbReference>
<dbReference type="GO" id="GO:0006397">
    <property type="term" value="P:mRNA processing"/>
    <property type="evidence" value="ECO:0007669"/>
    <property type="project" value="UniProtKB-KW"/>
</dbReference>
<keyword evidence="2" id="KW-0479">Metal-binding</keyword>
<evidence type="ECO:0000259" key="4">
    <source>
        <dbReference type="PROSITE" id="PS50158"/>
    </source>
</evidence>
<keyword evidence="6" id="KW-1185">Reference proteome</keyword>
<keyword evidence="2" id="KW-0863">Zinc-finger</keyword>
<name>A0AAW0DJ52_9AGAR</name>
<evidence type="ECO:0000313" key="5">
    <source>
        <dbReference type="EMBL" id="KAK7051458.1"/>
    </source>
</evidence>
<dbReference type="Proteomes" id="UP001383192">
    <property type="component" value="Unassembled WGS sequence"/>
</dbReference>
<evidence type="ECO:0000256" key="2">
    <source>
        <dbReference type="PROSITE-ProRule" id="PRU00047"/>
    </source>
</evidence>
<evidence type="ECO:0000313" key="6">
    <source>
        <dbReference type="Proteomes" id="UP001383192"/>
    </source>
</evidence>
<proteinExistence type="predicted"/>
<dbReference type="PANTHER" id="PTHR43162">
    <property type="match status" value="1"/>
</dbReference>